<dbReference type="KEGG" id="parq:DSM112329_03548"/>
<dbReference type="InterPro" id="IPR036527">
    <property type="entry name" value="SCP2_sterol-bd_dom_sf"/>
</dbReference>
<proteinExistence type="predicted"/>
<dbReference type="Gene3D" id="3.20.20.30">
    <property type="entry name" value="Luciferase-like domain"/>
    <property type="match status" value="1"/>
</dbReference>
<dbReference type="GO" id="GO:0005829">
    <property type="term" value="C:cytosol"/>
    <property type="evidence" value="ECO:0007669"/>
    <property type="project" value="TreeGrafter"/>
</dbReference>
<evidence type="ECO:0000259" key="4">
    <source>
        <dbReference type="Pfam" id="PF00296"/>
    </source>
</evidence>
<dbReference type="Pfam" id="PF00296">
    <property type="entry name" value="Bac_luciferase"/>
    <property type="match status" value="1"/>
</dbReference>
<evidence type="ECO:0000256" key="2">
    <source>
        <dbReference type="ARBA" id="ARBA00023033"/>
    </source>
</evidence>
<evidence type="ECO:0000256" key="1">
    <source>
        <dbReference type="ARBA" id="ARBA00023002"/>
    </source>
</evidence>
<keyword evidence="1 6" id="KW-0560">Oxidoreductase</keyword>
<feature type="region of interest" description="Disordered" evidence="3">
    <location>
        <begin position="414"/>
        <end position="443"/>
    </location>
</feature>
<feature type="region of interest" description="Disordered" evidence="3">
    <location>
        <begin position="380"/>
        <end position="401"/>
    </location>
</feature>
<dbReference type="PANTHER" id="PTHR30137">
    <property type="entry name" value="LUCIFERASE-LIKE MONOOXYGENASE"/>
    <property type="match status" value="1"/>
</dbReference>
<dbReference type="SUPFAM" id="SSF55718">
    <property type="entry name" value="SCP-like"/>
    <property type="match status" value="1"/>
</dbReference>
<dbReference type="InterPro" id="IPR050766">
    <property type="entry name" value="Bact_Lucif_Oxidored"/>
</dbReference>
<gene>
    <name evidence="6" type="primary">ssuD_2</name>
    <name evidence="6" type="ORF">DSM112329_03548</name>
</gene>
<dbReference type="AlphaFoldDB" id="A0AAU7AYF5"/>
<evidence type="ECO:0000259" key="5">
    <source>
        <dbReference type="Pfam" id="PF02036"/>
    </source>
</evidence>
<feature type="domain" description="Luciferase-like" evidence="4">
    <location>
        <begin position="23"/>
        <end position="341"/>
    </location>
</feature>
<organism evidence="6">
    <name type="scientific">Paraconexibacter sp. AEG42_29</name>
    <dbReference type="NCBI Taxonomy" id="2997339"/>
    <lineage>
        <taxon>Bacteria</taxon>
        <taxon>Bacillati</taxon>
        <taxon>Actinomycetota</taxon>
        <taxon>Thermoleophilia</taxon>
        <taxon>Solirubrobacterales</taxon>
        <taxon>Paraconexibacteraceae</taxon>
        <taxon>Paraconexibacter</taxon>
    </lineage>
</organism>
<dbReference type="GO" id="GO:0008726">
    <property type="term" value="F:alkanesulfonate monooxygenase activity"/>
    <property type="evidence" value="ECO:0007669"/>
    <property type="project" value="UniProtKB-EC"/>
</dbReference>
<feature type="compositionally biased region" description="Low complexity" evidence="3">
    <location>
        <begin position="414"/>
        <end position="433"/>
    </location>
</feature>
<dbReference type="EC" id="1.14.14.5" evidence="6"/>
<evidence type="ECO:0000313" key="6">
    <source>
        <dbReference type="EMBL" id="XAY06673.1"/>
    </source>
</evidence>
<keyword evidence="2 6" id="KW-0503">Monooxygenase</keyword>
<feature type="domain" description="SCP2" evidence="5">
    <location>
        <begin position="506"/>
        <end position="594"/>
    </location>
</feature>
<dbReference type="InterPro" id="IPR003033">
    <property type="entry name" value="SCP2_sterol-bd_dom"/>
</dbReference>
<dbReference type="Pfam" id="PF02036">
    <property type="entry name" value="SCP2"/>
    <property type="match status" value="1"/>
</dbReference>
<accession>A0AAU7AYF5</accession>
<dbReference type="EMBL" id="CP114014">
    <property type="protein sequence ID" value="XAY06673.1"/>
    <property type="molecule type" value="Genomic_DNA"/>
</dbReference>
<dbReference type="InterPro" id="IPR036661">
    <property type="entry name" value="Luciferase-like_sf"/>
</dbReference>
<sequence>MHIGLLSDLQLPRPWSAAGERSLLTRELDRIVLAEALGLSGAWVQEHHFLEELGHGGGATAFLGAAAARTSTIRLGLGLLSVDPSVRHPAVLASEVATLDQLCGGRLDVATGVARTGVEVAGLGLARQTARARLEHYTGVLARMLEEEPFAGSGGGGAGPAARMILPRPHQRPHPPLWLRCDKAAEISTAARLGLGALCRAVVDPDEAAEWVAEYRAVLASERCTPVAASIRPRVAVCLPMFVDADEATAIVHGLDGAHFHAYAVSHYERFGEHRPGATDLWAAFQAQREDVGLAGGVVVADGSPLGVRVFRDGRASLRGAIGTPDQVADLVARYAAAGVDDLLLVLPPPVAGRPDHNAESLRLFADSVLPRIVPRAGEEDDDAALQTATRSALARRPPRPTLTNEAISALAEAPAPTGPAAAAQSGATPADPVRSANGSGRPETARAILRATMPADLKERASARGTAAARRAVARADDRWLERTLGSARGLKLIFGAMAKRFVPAAAQGFVGTIAYELRDQAGVVQTWSVRVTPTAATATPGPAPDPALTIQMGLADFLRLAVGELDPGALLLSGRMDLRGDFGLATRLGAMFGQ</sequence>
<dbReference type="PANTHER" id="PTHR30137:SF8">
    <property type="entry name" value="BLR5498 PROTEIN"/>
    <property type="match status" value="1"/>
</dbReference>
<protein>
    <submittedName>
        <fullName evidence="6">Alkanesulfonate monooxygenase</fullName>
        <ecNumber evidence="6">1.14.14.5</ecNumber>
    </submittedName>
</protein>
<dbReference type="Gene3D" id="3.30.1050.10">
    <property type="entry name" value="SCP2 sterol-binding domain"/>
    <property type="match status" value="1"/>
</dbReference>
<dbReference type="RefSeq" id="WP_354697894.1">
    <property type="nucleotide sequence ID" value="NZ_CP114014.1"/>
</dbReference>
<evidence type="ECO:0000256" key="3">
    <source>
        <dbReference type="SAM" id="MobiDB-lite"/>
    </source>
</evidence>
<reference evidence="6" key="1">
    <citation type="submission" date="2022-12" db="EMBL/GenBank/DDBJ databases">
        <title>Paraconexibacter alkalitolerans sp. nov. and Baekduia alba sp. nov., isolated from soil and emended description of the genera Paraconexibacter (Chun et al., 2020) and Baekduia (An et al., 2020).</title>
        <authorList>
            <person name="Vieira S."/>
            <person name="Huber K.J."/>
            <person name="Geppert A."/>
            <person name="Wolf J."/>
            <person name="Neumann-Schaal M."/>
            <person name="Muesken M."/>
            <person name="Overmann J."/>
        </authorList>
    </citation>
    <scope>NUCLEOTIDE SEQUENCE</scope>
    <source>
        <strain evidence="6">AEG42_29</strain>
    </source>
</reference>
<dbReference type="InterPro" id="IPR011251">
    <property type="entry name" value="Luciferase-like_dom"/>
</dbReference>
<name>A0AAU7AYF5_9ACTN</name>
<dbReference type="SUPFAM" id="SSF51679">
    <property type="entry name" value="Bacterial luciferase-like"/>
    <property type="match status" value="1"/>
</dbReference>